<dbReference type="EMBL" id="CP002444">
    <property type="protein sequence ID" value="ADU97134.1"/>
    <property type="molecule type" value="Genomic_DNA"/>
</dbReference>
<dbReference type="InterPro" id="IPR014094">
    <property type="entry name" value="LpoB"/>
</dbReference>
<proteinExistence type="predicted"/>
<dbReference type="Proteomes" id="UP000006362">
    <property type="component" value="Chromosome"/>
</dbReference>
<protein>
    <recommendedName>
        <fullName evidence="1">Penicillin-binding protein activator LpoB</fullName>
    </recommendedName>
</protein>
<reference evidence="3" key="1">
    <citation type="submission" date="2011-01" db="EMBL/GenBank/DDBJ databases">
        <title>Complete sequence of chromosome of Thermovibrio ammonificans HB-1.</title>
        <authorList>
            <consortium name="US DOE Joint Genome Institute"/>
            <person name="Lucas S."/>
            <person name="Copeland A."/>
            <person name="Lapidus A."/>
            <person name="Cheng J.-F."/>
            <person name="Goodwin L."/>
            <person name="Pitluck S."/>
            <person name="Davenport K."/>
            <person name="Detter J.C."/>
            <person name="Han C."/>
            <person name="Tapia R."/>
            <person name="Land M."/>
            <person name="Hauser L."/>
            <person name="Kyrpides N."/>
            <person name="Ivanova N."/>
            <person name="Ovchinnikova G."/>
            <person name="Vetriani C."/>
            <person name="Woyke T."/>
        </authorList>
    </citation>
    <scope>NUCLEOTIDE SEQUENCE [LARGE SCALE GENOMIC DNA]</scope>
    <source>
        <strain evidence="3">HB-1</strain>
    </source>
</reference>
<dbReference type="KEGG" id="tam:Theam_1170"/>
<feature type="chain" id="PRO_5003230448" description="Penicillin-binding protein activator LpoB" evidence="2">
    <location>
        <begin position="18"/>
        <end position="200"/>
    </location>
</feature>
<dbReference type="STRING" id="648996.Theam_1170"/>
<accession>E8T2N9</accession>
<feature type="signal peptide" evidence="2">
    <location>
        <begin position="1"/>
        <end position="17"/>
    </location>
</feature>
<evidence type="ECO:0000256" key="1">
    <source>
        <dbReference type="NCBIfam" id="TIGR02722"/>
    </source>
</evidence>
<dbReference type="HOGENOM" id="CLU_114013_0_0_0"/>
<sequence>MRRASLLLLCIALSSCATTTAVRYENGNPNLKPTTLALEYQDFKMAAQSLVNDMIKSGALDRPGGGRYVVAISTIINDTTQDIDTDQLIKDIRVALLKSGKAVITTYVKAGGPEDPMTGAIRKLRGNDEFNPKTLPGKHQLIAPDLSLSGKIVQRVLFTNEGKKVEYYFILTLTDLKTGLAIWEGEKEITKVAGPNHYTW</sequence>
<dbReference type="OrthoDB" id="272776at2"/>
<name>E8T2N9_THEA1</name>
<evidence type="ECO:0000313" key="4">
    <source>
        <dbReference type="Proteomes" id="UP000006362"/>
    </source>
</evidence>
<dbReference type="NCBIfam" id="TIGR02722">
    <property type="entry name" value="lp"/>
    <property type="match status" value="1"/>
</dbReference>
<dbReference type="RefSeq" id="WP_013537920.1">
    <property type="nucleotide sequence ID" value="NC_014926.1"/>
</dbReference>
<gene>
    <name evidence="3" type="ordered locus">Theam_1170</name>
</gene>
<dbReference type="Pfam" id="PF13036">
    <property type="entry name" value="LpoB"/>
    <property type="match status" value="1"/>
</dbReference>
<evidence type="ECO:0000313" key="3">
    <source>
        <dbReference type="EMBL" id="ADU97134.1"/>
    </source>
</evidence>
<dbReference type="Gene3D" id="3.40.50.10610">
    <property type="entry name" value="ABC-type transport auxiliary lipoprotein component"/>
    <property type="match status" value="1"/>
</dbReference>
<dbReference type="eggNOG" id="COG3417">
    <property type="taxonomic scope" value="Bacteria"/>
</dbReference>
<keyword evidence="2" id="KW-0732">Signal</keyword>
<keyword evidence="4" id="KW-1185">Reference proteome</keyword>
<organism evidence="3 4">
    <name type="scientific">Thermovibrio ammonificans (strain DSM 15698 / JCM 12110 / HB-1)</name>
    <dbReference type="NCBI Taxonomy" id="648996"/>
    <lineage>
        <taxon>Bacteria</taxon>
        <taxon>Pseudomonadati</taxon>
        <taxon>Aquificota</taxon>
        <taxon>Aquificia</taxon>
        <taxon>Desulfurobacteriales</taxon>
        <taxon>Desulfurobacteriaceae</taxon>
        <taxon>Thermovibrio</taxon>
    </lineage>
</organism>
<dbReference type="PROSITE" id="PS51257">
    <property type="entry name" value="PROKAR_LIPOPROTEIN"/>
    <property type="match status" value="1"/>
</dbReference>
<evidence type="ECO:0000256" key="2">
    <source>
        <dbReference type="SAM" id="SignalP"/>
    </source>
</evidence>
<dbReference type="AlphaFoldDB" id="E8T2N9"/>
<keyword evidence="3" id="KW-0449">Lipoprotein</keyword>